<reference evidence="3" key="1">
    <citation type="submission" date="2022-11" db="UniProtKB">
        <authorList>
            <consortium name="WormBaseParasite"/>
        </authorList>
    </citation>
    <scope>IDENTIFICATION</scope>
</reference>
<feature type="transmembrane region" description="Helical" evidence="1">
    <location>
        <begin position="30"/>
        <end position="47"/>
    </location>
</feature>
<protein>
    <submittedName>
        <fullName evidence="3">Candidate secreted effector</fullName>
    </submittedName>
</protein>
<evidence type="ECO:0000256" key="1">
    <source>
        <dbReference type="SAM" id="Phobius"/>
    </source>
</evidence>
<keyword evidence="2" id="KW-1185">Reference proteome</keyword>
<accession>A0A914KHT2</accession>
<dbReference type="Proteomes" id="UP000887563">
    <property type="component" value="Unplaced"/>
</dbReference>
<proteinExistence type="predicted"/>
<keyword evidence="1" id="KW-1133">Transmembrane helix</keyword>
<sequence length="146" mass="16170">MMASVTANIASTSTMASMTNITSTRINAHFFNHLMLATLITPIISSFRMGSLTSFASNIMTTFPNISFSIIATLSINFGFRMGTNIAPFRLANISPFIRITFKLRLAAFPKIALTSIKSNITNIALIKINVDLINFHRKLIEIAYF</sequence>
<name>A0A914KHT2_MELIC</name>
<evidence type="ECO:0000313" key="2">
    <source>
        <dbReference type="Proteomes" id="UP000887563"/>
    </source>
</evidence>
<feature type="transmembrane region" description="Helical" evidence="1">
    <location>
        <begin position="59"/>
        <end position="80"/>
    </location>
</feature>
<keyword evidence="1" id="KW-0812">Transmembrane</keyword>
<dbReference type="WBParaSite" id="Minc3s00013g00814">
    <property type="protein sequence ID" value="Minc3s00013g00814"/>
    <property type="gene ID" value="Minc3s00013g00814"/>
</dbReference>
<dbReference type="AlphaFoldDB" id="A0A914KHT2"/>
<organism evidence="2 3">
    <name type="scientific">Meloidogyne incognita</name>
    <name type="common">Southern root-knot nematode worm</name>
    <name type="synonym">Oxyuris incognita</name>
    <dbReference type="NCBI Taxonomy" id="6306"/>
    <lineage>
        <taxon>Eukaryota</taxon>
        <taxon>Metazoa</taxon>
        <taxon>Ecdysozoa</taxon>
        <taxon>Nematoda</taxon>
        <taxon>Chromadorea</taxon>
        <taxon>Rhabditida</taxon>
        <taxon>Tylenchina</taxon>
        <taxon>Tylenchomorpha</taxon>
        <taxon>Tylenchoidea</taxon>
        <taxon>Meloidogynidae</taxon>
        <taxon>Meloidogyninae</taxon>
        <taxon>Meloidogyne</taxon>
        <taxon>Meloidogyne incognita group</taxon>
    </lineage>
</organism>
<evidence type="ECO:0000313" key="3">
    <source>
        <dbReference type="WBParaSite" id="Minc3s00013g00814"/>
    </source>
</evidence>
<keyword evidence="1" id="KW-0472">Membrane</keyword>